<name>A0A2X0MH45_9BASI</name>
<evidence type="ECO:0000256" key="4">
    <source>
        <dbReference type="SAM" id="MobiDB-lite"/>
    </source>
</evidence>
<evidence type="ECO:0000256" key="3">
    <source>
        <dbReference type="ARBA" id="ARBA00023134"/>
    </source>
</evidence>
<dbReference type="InterPro" id="IPR006762">
    <property type="entry name" value="Gtr1_RagA"/>
</dbReference>
<dbReference type="GO" id="GO:1990131">
    <property type="term" value="C:Gtr1-Gtr2 GTPase complex"/>
    <property type="evidence" value="ECO:0007669"/>
    <property type="project" value="TreeGrafter"/>
</dbReference>
<sequence length="618" mass="69335">MSISTSSRVIVVPPDAESLRLIGQHLGAWLDKTQSLLPTWRTMIRCSLRQLVLSNVKLRLEQLQILCQTHNLQGYSLRRSRARELFLRILFSSCTESCPACESGYIFRRSTANDILVPRRHCVRRHTVYRRKTLESCQAELSKEIAERSSPYTPASARLRAEIRAEWKQYFTDASFRIFCCLVCSERVFGHEAHWVAESVLKCRDRGILEVLTDRTTPVASNARPRRSTITMSGPLTATQPGVLAPMSILGNGPRPKEELRPRLLFIGPRDAGKSSIRKVVFERMAPSNTFFIDRGNKSDDVNSFVSIKMWNLPAGPLDPSSWTFSFSEVDAVIFVLDASMPFADLIRKMALTMQKGYETNKEIQFEIFLHKIDILSVDHQLDTLQSLRDRLGEELDDLSPELEASVHVFYHLTSVFDASIYEALSRVIQKLLPQQAFLERLLDQLVQQCSMDKALIFDISSKLYLATDTTPLDSDTYVLCSDYVDLVGDFTLLYEPSDPQTPGHSRSPSRTSTQRGPSGVQSMSRIDPASSNNTPATSRTMAIPSETAPPQRLPSSRVKLGTGSTIAQWAISSELSLVALLRPNVMDRKGALIDYNVAIFRGAVLKLFEPEGGASDH</sequence>
<dbReference type="Gene3D" id="3.40.50.300">
    <property type="entry name" value="P-loop containing nucleotide triphosphate hydrolases"/>
    <property type="match status" value="1"/>
</dbReference>
<dbReference type="InterPro" id="IPR027417">
    <property type="entry name" value="P-loop_NTPase"/>
</dbReference>
<reference evidence="5 6" key="1">
    <citation type="submission" date="2016-11" db="EMBL/GenBank/DDBJ databases">
        <authorList>
            <person name="Jaros S."/>
            <person name="Januszkiewicz K."/>
            <person name="Wedrychowicz H."/>
        </authorList>
    </citation>
    <scope>NUCLEOTIDE SEQUENCE [LARGE SCALE GENOMIC DNA]</scope>
</reference>
<organism evidence="5 6">
    <name type="scientific">Microbotryum silenes-dioicae</name>
    <dbReference type="NCBI Taxonomy" id="796604"/>
    <lineage>
        <taxon>Eukaryota</taxon>
        <taxon>Fungi</taxon>
        <taxon>Dikarya</taxon>
        <taxon>Basidiomycota</taxon>
        <taxon>Pucciniomycotina</taxon>
        <taxon>Microbotryomycetes</taxon>
        <taxon>Microbotryales</taxon>
        <taxon>Microbotryaceae</taxon>
        <taxon>Microbotryum</taxon>
    </lineage>
</organism>
<dbReference type="GO" id="GO:0005634">
    <property type="term" value="C:nucleus"/>
    <property type="evidence" value="ECO:0007669"/>
    <property type="project" value="TreeGrafter"/>
</dbReference>
<comment type="similarity">
    <text evidence="1">Belongs to the GTR/RAG GTP-binding protein family.</text>
</comment>
<protein>
    <submittedName>
        <fullName evidence="5">BQ5605_C033g11227 protein</fullName>
    </submittedName>
</protein>
<dbReference type="GO" id="GO:0000329">
    <property type="term" value="C:fungal-type vacuole membrane"/>
    <property type="evidence" value="ECO:0007669"/>
    <property type="project" value="TreeGrafter"/>
</dbReference>
<dbReference type="GO" id="GO:0010507">
    <property type="term" value="P:negative regulation of autophagy"/>
    <property type="evidence" value="ECO:0007669"/>
    <property type="project" value="TreeGrafter"/>
</dbReference>
<dbReference type="Proteomes" id="UP000249464">
    <property type="component" value="Unassembled WGS sequence"/>
</dbReference>
<dbReference type="GO" id="GO:0009267">
    <property type="term" value="P:cellular response to starvation"/>
    <property type="evidence" value="ECO:0007669"/>
    <property type="project" value="TreeGrafter"/>
</dbReference>
<dbReference type="AlphaFoldDB" id="A0A2X0MH45"/>
<dbReference type="PANTHER" id="PTHR11259:SF2">
    <property type="entry name" value="GH16429P"/>
    <property type="match status" value="1"/>
</dbReference>
<proteinExistence type="inferred from homology"/>
<dbReference type="EMBL" id="FQNC01000066">
    <property type="protein sequence ID" value="SGZ02772.1"/>
    <property type="molecule type" value="Genomic_DNA"/>
</dbReference>
<feature type="compositionally biased region" description="Polar residues" evidence="4">
    <location>
        <begin position="499"/>
        <end position="541"/>
    </location>
</feature>
<feature type="region of interest" description="Disordered" evidence="4">
    <location>
        <begin position="496"/>
        <end position="559"/>
    </location>
</feature>
<dbReference type="STRING" id="796604.A0A2X0MH45"/>
<dbReference type="SUPFAM" id="SSF52540">
    <property type="entry name" value="P-loop containing nucleoside triphosphate hydrolases"/>
    <property type="match status" value="1"/>
</dbReference>
<dbReference type="Pfam" id="PF04670">
    <property type="entry name" value="Gtr1_RagA"/>
    <property type="match status" value="1"/>
</dbReference>
<dbReference type="Gene3D" id="3.30.450.190">
    <property type="match status" value="1"/>
</dbReference>
<evidence type="ECO:0000313" key="6">
    <source>
        <dbReference type="Proteomes" id="UP000249464"/>
    </source>
</evidence>
<dbReference type="GO" id="GO:0005525">
    <property type="term" value="F:GTP binding"/>
    <property type="evidence" value="ECO:0007669"/>
    <property type="project" value="UniProtKB-KW"/>
</dbReference>
<accession>A0A2X0MH45</accession>
<dbReference type="PANTHER" id="PTHR11259">
    <property type="entry name" value="RAS-RELATED GTP BINDING RAG/GTR YEAST"/>
    <property type="match status" value="1"/>
</dbReference>
<evidence type="ECO:0000256" key="2">
    <source>
        <dbReference type="ARBA" id="ARBA00022741"/>
    </source>
</evidence>
<dbReference type="GO" id="GO:1904263">
    <property type="term" value="P:positive regulation of TORC1 signaling"/>
    <property type="evidence" value="ECO:0007669"/>
    <property type="project" value="TreeGrafter"/>
</dbReference>
<keyword evidence="6" id="KW-1185">Reference proteome</keyword>
<keyword evidence="3" id="KW-0342">GTP-binding</keyword>
<evidence type="ECO:0000256" key="1">
    <source>
        <dbReference type="ARBA" id="ARBA00007756"/>
    </source>
</evidence>
<keyword evidence="2" id="KW-0547">Nucleotide-binding</keyword>
<evidence type="ECO:0000313" key="5">
    <source>
        <dbReference type="EMBL" id="SGZ02772.1"/>
    </source>
</evidence>
<gene>
    <name evidence="5" type="primary">BQ5605_C033g11227</name>
    <name evidence="5" type="ORF">BQ5605_C033G11227</name>
</gene>
<dbReference type="GO" id="GO:0003924">
    <property type="term" value="F:GTPase activity"/>
    <property type="evidence" value="ECO:0007669"/>
    <property type="project" value="TreeGrafter"/>
</dbReference>